<protein>
    <submittedName>
        <fullName evidence="2">Uncharacterized protein</fullName>
    </submittedName>
</protein>
<dbReference type="Proteomes" id="UP000654075">
    <property type="component" value="Unassembled WGS sequence"/>
</dbReference>
<keyword evidence="3" id="KW-1185">Reference proteome</keyword>
<name>A0A813GKX5_POLGL</name>
<comment type="caution">
    <text evidence="2">The sequence shown here is derived from an EMBL/GenBank/DDBJ whole genome shotgun (WGS) entry which is preliminary data.</text>
</comment>
<evidence type="ECO:0000313" key="3">
    <source>
        <dbReference type="Proteomes" id="UP000654075"/>
    </source>
</evidence>
<sequence>DADVLFKAEVPEAMRRLHPRISLEEYSGYRNELAFLQKLGTVCEACFIRFSSSQLGRAQHQRSTPELDPFAALDPEVDQDFAGIQALEPVRLNLRRDATRRRIEQQQRASEDGWFEAQMDVPEKRQERSKSCPKLPSYGPGLGNVPLFPPVPLLSHRPRLYQQPLVPKGPAPPGSFLRQDIRQSDEQRVRRAKTKVPPLVRGDPYLRELQEFTSKCVGRVA</sequence>
<evidence type="ECO:0000256" key="1">
    <source>
        <dbReference type="SAM" id="MobiDB-lite"/>
    </source>
</evidence>
<dbReference type="OrthoDB" id="471230at2759"/>
<organism evidence="2 3">
    <name type="scientific">Polarella glacialis</name>
    <name type="common">Dinoflagellate</name>
    <dbReference type="NCBI Taxonomy" id="89957"/>
    <lineage>
        <taxon>Eukaryota</taxon>
        <taxon>Sar</taxon>
        <taxon>Alveolata</taxon>
        <taxon>Dinophyceae</taxon>
        <taxon>Suessiales</taxon>
        <taxon>Suessiaceae</taxon>
        <taxon>Polarella</taxon>
    </lineage>
</organism>
<gene>
    <name evidence="2" type="ORF">PGLA1383_LOCUS43724</name>
</gene>
<feature type="region of interest" description="Disordered" evidence="1">
    <location>
        <begin position="163"/>
        <end position="190"/>
    </location>
</feature>
<feature type="non-terminal residue" evidence="2">
    <location>
        <position position="221"/>
    </location>
</feature>
<accession>A0A813GKX5</accession>
<dbReference type="EMBL" id="CAJNNV010029048">
    <property type="protein sequence ID" value="CAE8626836.1"/>
    <property type="molecule type" value="Genomic_DNA"/>
</dbReference>
<evidence type="ECO:0000313" key="2">
    <source>
        <dbReference type="EMBL" id="CAE8626836.1"/>
    </source>
</evidence>
<reference evidence="2" key="1">
    <citation type="submission" date="2021-02" db="EMBL/GenBank/DDBJ databases">
        <authorList>
            <person name="Dougan E. K."/>
            <person name="Rhodes N."/>
            <person name="Thang M."/>
            <person name="Chan C."/>
        </authorList>
    </citation>
    <scope>NUCLEOTIDE SEQUENCE</scope>
</reference>
<feature type="non-terminal residue" evidence="2">
    <location>
        <position position="1"/>
    </location>
</feature>
<proteinExistence type="predicted"/>
<feature type="region of interest" description="Disordered" evidence="1">
    <location>
        <begin position="103"/>
        <end position="139"/>
    </location>
</feature>
<feature type="compositionally biased region" description="Basic and acidic residues" evidence="1">
    <location>
        <begin position="179"/>
        <end position="189"/>
    </location>
</feature>
<dbReference type="AlphaFoldDB" id="A0A813GKX5"/>
<feature type="compositionally biased region" description="Basic and acidic residues" evidence="1">
    <location>
        <begin position="121"/>
        <end position="130"/>
    </location>
</feature>